<keyword evidence="1" id="KW-0812">Transmembrane</keyword>
<evidence type="ECO:0000313" key="4">
    <source>
        <dbReference type="Proteomes" id="UP000587211"/>
    </source>
</evidence>
<dbReference type="RefSeq" id="WP_179426781.1">
    <property type="nucleotide sequence ID" value="NZ_BAAAMP010000002.1"/>
</dbReference>
<reference evidence="3 4" key="1">
    <citation type="submission" date="2020-07" db="EMBL/GenBank/DDBJ databases">
        <title>Sequencing the genomes of 1000 actinobacteria strains.</title>
        <authorList>
            <person name="Klenk H.-P."/>
        </authorList>
    </citation>
    <scope>NUCLEOTIDE SEQUENCE [LARGE SCALE GENOMIC DNA]</scope>
    <source>
        <strain evidence="3 4">DSM 19087</strain>
    </source>
</reference>
<evidence type="ECO:0000256" key="1">
    <source>
        <dbReference type="SAM" id="Phobius"/>
    </source>
</evidence>
<keyword evidence="1" id="KW-1133">Transmembrane helix</keyword>
<protein>
    <submittedName>
        <fullName evidence="2">Uncharacterized protein</fullName>
    </submittedName>
</protein>
<proteinExistence type="predicted"/>
<feature type="transmembrane region" description="Helical" evidence="1">
    <location>
        <begin position="184"/>
        <end position="203"/>
    </location>
</feature>
<evidence type="ECO:0000313" key="5">
    <source>
        <dbReference type="Proteomes" id="UP000659061"/>
    </source>
</evidence>
<dbReference type="EMBL" id="JACBZN010000001">
    <property type="protein sequence ID" value="NYI39294.1"/>
    <property type="molecule type" value="Genomic_DNA"/>
</dbReference>
<dbReference type="EMBL" id="JACWMT010000001">
    <property type="protein sequence ID" value="MBD1270048.1"/>
    <property type="molecule type" value="Genomic_DNA"/>
</dbReference>
<gene>
    <name evidence="3" type="ORF">BJ975_002669</name>
    <name evidence="2" type="ORF">IDH50_07390</name>
</gene>
<sequence>MATWTLRDRGRDLAVRDDGTGGLVLSLDGVEVDEATVGRLGDHEFELDRIAGRHQKVKAERGVGATLSKVVLVESGHGDLPVTVPFVPPEGTRARRLHDLREAHPKAWAARHVVFSVVGLLGIGALVSALLGRLVPAIDWSWLPDAPDVNLPEVGFEFSFPSWLRYLNPFFWLGRVTPDWLADLPWGVIISLLVACSLAWGEYRKQQDRKEREERTDD</sequence>
<evidence type="ECO:0000313" key="3">
    <source>
        <dbReference type="EMBL" id="NYI39294.1"/>
    </source>
</evidence>
<comment type="caution">
    <text evidence="2">The sequence shown here is derived from an EMBL/GenBank/DDBJ whole genome shotgun (WGS) entry which is preliminary data.</text>
</comment>
<dbReference type="Proteomes" id="UP000659061">
    <property type="component" value="Unassembled WGS sequence"/>
</dbReference>
<reference evidence="2" key="2">
    <citation type="submission" date="2020-09" db="EMBL/GenBank/DDBJ databases">
        <title>Novel species in genus Aeromicrobium.</title>
        <authorList>
            <person name="Zhang G."/>
        </authorList>
    </citation>
    <scope>NUCLEOTIDE SEQUENCE</scope>
    <source>
        <strain evidence="2">SSW1-57</strain>
    </source>
</reference>
<feature type="transmembrane region" description="Helical" evidence="1">
    <location>
        <begin position="113"/>
        <end position="135"/>
    </location>
</feature>
<name>A0A8I0FWR0_9ACTN</name>
<dbReference type="AlphaFoldDB" id="A0A8I0FWR0"/>
<keyword evidence="4" id="KW-1185">Reference proteome</keyword>
<organism evidence="2 5">
    <name type="scientific">Aeromicrobium tamlense</name>
    <dbReference type="NCBI Taxonomy" id="375541"/>
    <lineage>
        <taxon>Bacteria</taxon>
        <taxon>Bacillati</taxon>
        <taxon>Actinomycetota</taxon>
        <taxon>Actinomycetes</taxon>
        <taxon>Propionibacteriales</taxon>
        <taxon>Nocardioidaceae</taxon>
        <taxon>Aeromicrobium</taxon>
    </lineage>
</organism>
<evidence type="ECO:0000313" key="2">
    <source>
        <dbReference type="EMBL" id="MBD1270048.1"/>
    </source>
</evidence>
<dbReference type="Proteomes" id="UP000587211">
    <property type="component" value="Unassembled WGS sequence"/>
</dbReference>
<accession>A0A8I0FWR0</accession>
<keyword evidence="1" id="KW-0472">Membrane</keyword>